<sequence>MIKQLLQFIRNENGDQKPNKKWNYIIILICLSLLLILLGKVFSPKTEETEESQPIIIEQEKEAAKNSSQQEQIRQTTIREMELSYEKQLTEVLEKVSGISEIDVMVNLDSTDISVYEKNTMTGKQVTDETDKSGGIRKVEDTTEDQQVVIIRQGDKETPLVVQIKKPEVRGVLVAAKGVEQASTKTWVIESISRVLDVPTHRISVLSKNK</sequence>
<reference evidence="2" key="1">
    <citation type="submission" date="2024-07" db="EMBL/GenBank/DDBJ databases">
        <title>Halotolerant mesophilic bacterium Ornithinibacillus sp. 4-3, sp. nov., isolated from soil.</title>
        <authorList>
            <person name="Sidarenka A.V."/>
            <person name="Guliayeva D.E."/>
            <person name="Leanovich S.I."/>
            <person name="Hileuskaya K.S."/>
            <person name="Akhremchuk A.E."/>
            <person name="Sikolenko M.A."/>
            <person name="Valentovich L.N."/>
        </authorList>
    </citation>
    <scope>NUCLEOTIDE SEQUENCE</scope>
    <source>
        <strain evidence="2">4-3</strain>
    </source>
</reference>
<dbReference type="NCBIfam" id="TIGR02830">
    <property type="entry name" value="spore_III_AG"/>
    <property type="match status" value="1"/>
</dbReference>
<dbReference type="AlphaFoldDB" id="A0AB39HHF7"/>
<feature type="transmembrane region" description="Helical" evidence="1">
    <location>
        <begin position="21"/>
        <end position="42"/>
    </location>
</feature>
<keyword evidence="1" id="KW-0472">Membrane</keyword>
<dbReference type="RefSeq" id="WP_368652050.1">
    <property type="nucleotide sequence ID" value="NZ_CP162599.1"/>
</dbReference>
<evidence type="ECO:0000256" key="1">
    <source>
        <dbReference type="SAM" id="Phobius"/>
    </source>
</evidence>
<gene>
    <name evidence="2" type="primary">spoIIIAG</name>
    <name evidence="2" type="ORF">AB4Y30_09755</name>
</gene>
<evidence type="ECO:0000313" key="2">
    <source>
        <dbReference type="EMBL" id="XDK31322.1"/>
    </source>
</evidence>
<proteinExistence type="predicted"/>
<organism evidence="2">
    <name type="scientific">Ornithinibacillus sp. 4-3</name>
    <dbReference type="NCBI Taxonomy" id="3231488"/>
    <lineage>
        <taxon>Bacteria</taxon>
        <taxon>Bacillati</taxon>
        <taxon>Bacillota</taxon>
        <taxon>Bacilli</taxon>
        <taxon>Bacillales</taxon>
        <taxon>Bacillaceae</taxon>
        <taxon>Ornithinibacillus</taxon>
    </lineage>
</organism>
<dbReference type="EMBL" id="CP162599">
    <property type="protein sequence ID" value="XDK31322.1"/>
    <property type="molecule type" value="Genomic_DNA"/>
</dbReference>
<name>A0AB39HHF7_9BACI</name>
<dbReference type="InterPro" id="IPR014195">
    <property type="entry name" value="Spore_III_AG"/>
</dbReference>
<keyword evidence="1" id="KW-0812">Transmembrane</keyword>
<keyword evidence="1" id="KW-1133">Transmembrane helix</keyword>
<protein>
    <submittedName>
        <fullName evidence="2">Stage III sporulation protein AG</fullName>
    </submittedName>
</protein>
<accession>A0AB39HHF7</accession>